<proteinExistence type="predicted"/>
<dbReference type="Proteomes" id="UP000292695">
    <property type="component" value="Unassembled WGS sequence"/>
</dbReference>
<evidence type="ECO:0000313" key="1">
    <source>
        <dbReference type="EMBL" id="TCC21658.1"/>
    </source>
</evidence>
<keyword evidence="2" id="KW-1185">Reference proteome</keyword>
<dbReference type="RefSeq" id="WP_131295459.1">
    <property type="nucleotide sequence ID" value="NZ_SJKA01000019.1"/>
</dbReference>
<sequence length="164" mass="17538">MNQFDPNLPRQNPADPDLIVGDVTAVIVREPGNLQPYDVGNSVLSPSKPFQVVVRWKVTGLLGPLWLAALGGKWNVQVYAESMGAGPEIRLASNNNIPAVPTQQNYEATLDVPAGILPEGNPGSSISGIYKLVVSVFLNSNLPAPGYDMIGFSEGPYIQIENPN</sequence>
<protein>
    <submittedName>
        <fullName evidence="1">Uncharacterized protein</fullName>
    </submittedName>
</protein>
<dbReference type="EMBL" id="SJKA01000019">
    <property type="protein sequence ID" value="TCC21658.1"/>
    <property type="molecule type" value="Genomic_DNA"/>
</dbReference>
<comment type="caution">
    <text evidence="1">The sequence shown here is derived from an EMBL/GenBank/DDBJ whole genome shotgun (WGS) entry which is preliminary data.</text>
</comment>
<dbReference type="AlphaFoldDB" id="A0A4R0I4V5"/>
<accession>A0A4R0I4V5</accession>
<dbReference type="OrthoDB" id="3822205at2"/>
<reference evidence="1 2" key="1">
    <citation type="submission" date="2019-02" db="EMBL/GenBank/DDBJ databases">
        <title>Kribbella capetownensis sp. nov. and Kribbella speibonae sp. nov., isolated from soil.</title>
        <authorList>
            <person name="Curtis S.M."/>
            <person name="Norton I."/>
            <person name="Everest G.J."/>
            <person name="Meyers P.R."/>
        </authorList>
    </citation>
    <scope>NUCLEOTIDE SEQUENCE [LARGE SCALE GENOMIC DNA]</scope>
    <source>
        <strain evidence="1 2">DSM 27082</strain>
    </source>
</reference>
<gene>
    <name evidence="1" type="ORF">E0H50_35880</name>
</gene>
<evidence type="ECO:0000313" key="2">
    <source>
        <dbReference type="Proteomes" id="UP000292695"/>
    </source>
</evidence>
<organism evidence="1 2">
    <name type="scientific">Kribbella sindirgiensis</name>
    <dbReference type="NCBI Taxonomy" id="1124744"/>
    <lineage>
        <taxon>Bacteria</taxon>
        <taxon>Bacillati</taxon>
        <taxon>Actinomycetota</taxon>
        <taxon>Actinomycetes</taxon>
        <taxon>Propionibacteriales</taxon>
        <taxon>Kribbellaceae</taxon>
        <taxon>Kribbella</taxon>
    </lineage>
</organism>
<name>A0A4R0I4V5_9ACTN</name>